<dbReference type="SUPFAM" id="SSF53850">
    <property type="entry name" value="Periplasmic binding protein-like II"/>
    <property type="match status" value="1"/>
</dbReference>
<dbReference type="EMBL" id="JAPDOD010000032">
    <property type="protein sequence ID" value="MDA0164304.1"/>
    <property type="molecule type" value="Genomic_DNA"/>
</dbReference>
<dbReference type="GO" id="GO:0003700">
    <property type="term" value="F:DNA-binding transcription factor activity"/>
    <property type="evidence" value="ECO:0007669"/>
    <property type="project" value="InterPro"/>
</dbReference>
<dbReference type="GO" id="GO:0032993">
    <property type="term" value="C:protein-DNA complex"/>
    <property type="evidence" value="ECO:0007669"/>
    <property type="project" value="TreeGrafter"/>
</dbReference>
<dbReference type="Proteomes" id="UP001149140">
    <property type="component" value="Unassembled WGS sequence"/>
</dbReference>
<keyword evidence="7" id="KW-1185">Reference proteome</keyword>
<dbReference type="InterPro" id="IPR036390">
    <property type="entry name" value="WH_DNA-bd_sf"/>
</dbReference>
<keyword evidence="3" id="KW-0238">DNA-binding</keyword>
<organism evidence="6 7">
    <name type="scientific">Solirubrobacter ginsenosidimutans</name>
    <dbReference type="NCBI Taxonomy" id="490573"/>
    <lineage>
        <taxon>Bacteria</taxon>
        <taxon>Bacillati</taxon>
        <taxon>Actinomycetota</taxon>
        <taxon>Thermoleophilia</taxon>
        <taxon>Solirubrobacterales</taxon>
        <taxon>Solirubrobacteraceae</taxon>
        <taxon>Solirubrobacter</taxon>
    </lineage>
</organism>
<evidence type="ECO:0000256" key="2">
    <source>
        <dbReference type="ARBA" id="ARBA00023015"/>
    </source>
</evidence>
<dbReference type="PANTHER" id="PTHR30346:SF29">
    <property type="entry name" value="LYSR SUBSTRATE-BINDING"/>
    <property type="match status" value="1"/>
</dbReference>
<sequence>MPELRHLRAFVAVAEQLSFTRAAELLHLTQQTVSRTVGELERELGVTLLERTTREVRLTAAGASLLRDGVEVVRAADAAFTRAREIGTGALGRVRIGVSPAIGPLDRDDVVRALRPPGSDISLALHEVRPADLRPLLRAHELDLALTRVSGERDETLHSARLRPTPMVLAVPAHHPLAARASLTLRDLDGCRLLVASARGTSYTDLLVDAVEAAGASVEVVEARVTGGAAFLTPLAEEDAVALMPAGTPPRDGVAIVAVEAFTVPLVLLWPAGLPSAAVGRLRAALS</sequence>
<gene>
    <name evidence="6" type="ORF">OM076_28800</name>
</gene>
<evidence type="ECO:0000259" key="5">
    <source>
        <dbReference type="PROSITE" id="PS50931"/>
    </source>
</evidence>
<comment type="similarity">
    <text evidence="1">Belongs to the LysR transcriptional regulatory family.</text>
</comment>
<dbReference type="Gene3D" id="1.10.10.10">
    <property type="entry name" value="Winged helix-like DNA-binding domain superfamily/Winged helix DNA-binding domain"/>
    <property type="match status" value="1"/>
</dbReference>
<accession>A0A9X3MWW8</accession>
<dbReference type="SUPFAM" id="SSF46785">
    <property type="entry name" value="Winged helix' DNA-binding domain"/>
    <property type="match status" value="1"/>
</dbReference>
<feature type="domain" description="HTH lysR-type" evidence="5">
    <location>
        <begin position="2"/>
        <end position="59"/>
    </location>
</feature>
<dbReference type="PANTHER" id="PTHR30346">
    <property type="entry name" value="TRANSCRIPTIONAL DUAL REGULATOR HCAR-RELATED"/>
    <property type="match status" value="1"/>
</dbReference>
<dbReference type="FunFam" id="1.10.10.10:FF:000001">
    <property type="entry name" value="LysR family transcriptional regulator"/>
    <property type="match status" value="1"/>
</dbReference>
<evidence type="ECO:0000313" key="6">
    <source>
        <dbReference type="EMBL" id="MDA0164304.1"/>
    </source>
</evidence>
<dbReference type="InterPro" id="IPR036388">
    <property type="entry name" value="WH-like_DNA-bd_sf"/>
</dbReference>
<dbReference type="Pfam" id="PF03466">
    <property type="entry name" value="LysR_substrate"/>
    <property type="match status" value="1"/>
</dbReference>
<dbReference type="PRINTS" id="PR00039">
    <property type="entry name" value="HTHLYSR"/>
</dbReference>
<keyword evidence="4" id="KW-0804">Transcription</keyword>
<dbReference type="AlphaFoldDB" id="A0A9X3MWW8"/>
<dbReference type="InterPro" id="IPR000847">
    <property type="entry name" value="LysR_HTH_N"/>
</dbReference>
<dbReference type="InterPro" id="IPR005119">
    <property type="entry name" value="LysR_subst-bd"/>
</dbReference>
<dbReference type="PROSITE" id="PS50931">
    <property type="entry name" value="HTH_LYSR"/>
    <property type="match status" value="1"/>
</dbReference>
<evidence type="ECO:0000256" key="4">
    <source>
        <dbReference type="ARBA" id="ARBA00023163"/>
    </source>
</evidence>
<evidence type="ECO:0000256" key="3">
    <source>
        <dbReference type="ARBA" id="ARBA00023125"/>
    </source>
</evidence>
<dbReference type="GO" id="GO:0003677">
    <property type="term" value="F:DNA binding"/>
    <property type="evidence" value="ECO:0007669"/>
    <property type="project" value="UniProtKB-KW"/>
</dbReference>
<reference evidence="6" key="1">
    <citation type="submission" date="2022-10" db="EMBL/GenBank/DDBJ databases">
        <title>The WGS of Solirubrobacter ginsenosidimutans DSM 21036.</title>
        <authorList>
            <person name="Jiang Z."/>
        </authorList>
    </citation>
    <scope>NUCLEOTIDE SEQUENCE</scope>
    <source>
        <strain evidence="6">DSM 21036</strain>
    </source>
</reference>
<evidence type="ECO:0000313" key="7">
    <source>
        <dbReference type="Proteomes" id="UP001149140"/>
    </source>
</evidence>
<dbReference type="Pfam" id="PF00126">
    <property type="entry name" value="HTH_1"/>
    <property type="match status" value="1"/>
</dbReference>
<keyword evidence="2" id="KW-0805">Transcription regulation</keyword>
<proteinExistence type="inferred from homology"/>
<evidence type="ECO:0000256" key="1">
    <source>
        <dbReference type="ARBA" id="ARBA00009437"/>
    </source>
</evidence>
<dbReference type="Gene3D" id="3.40.190.10">
    <property type="entry name" value="Periplasmic binding protein-like II"/>
    <property type="match status" value="2"/>
</dbReference>
<protein>
    <submittedName>
        <fullName evidence="6">LysR family transcriptional regulator</fullName>
    </submittedName>
</protein>
<comment type="caution">
    <text evidence="6">The sequence shown here is derived from an EMBL/GenBank/DDBJ whole genome shotgun (WGS) entry which is preliminary data.</text>
</comment>
<name>A0A9X3MWW8_9ACTN</name>
<dbReference type="RefSeq" id="WP_270043555.1">
    <property type="nucleotide sequence ID" value="NZ_JAPDOD010000032.1"/>
</dbReference>